<keyword evidence="9" id="KW-0326">Glycosidase</keyword>
<evidence type="ECO:0000313" key="12">
    <source>
        <dbReference type="Proteomes" id="UP001172101"/>
    </source>
</evidence>
<dbReference type="GO" id="GO:0005783">
    <property type="term" value="C:endoplasmic reticulum"/>
    <property type="evidence" value="ECO:0007669"/>
    <property type="project" value="TreeGrafter"/>
</dbReference>
<keyword evidence="7" id="KW-0106">Calcium</keyword>
<organism evidence="11 12">
    <name type="scientific">Lasiosphaeria miniovina</name>
    <dbReference type="NCBI Taxonomy" id="1954250"/>
    <lineage>
        <taxon>Eukaryota</taxon>
        <taxon>Fungi</taxon>
        <taxon>Dikarya</taxon>
        <taxon>Ascomycota</taxon>
        <taxon>Pezizomycotina</taxon>
        <taxon>Sordariomycetes</taxon>
        <taxon>Sordariomycetidae</taxon>
        <taxon>Sordariales</taxon>
        <taxon>Lasiosphaeriaceae</taxon>
        <taxon>Lasiosphaeria</taxon>
    </lineage>
</organism>
<evidence type="ECO:0000256" key="7">
    <source>
        <dbReference type="PIRSR" id="PIRSR601382-2"/>
    </source>
</evidence>
<dbReference type="EC" id="3.2.1.-" evidence="9"/>
<feature type="region of interest" description="Disordered" evidence="10">
    <location>
        <begin position="443"/>
        <end position="473"/>
    </location>
</feature>
<dbReference type="SUPFAM" id="SSF48225">
    <property type="entry name" value="Seven-hairpin glycosidases"/>
    <property type="match status" value="1"/>
</dbReference>
<sequence>MFRFRRYRVFVVCAFVVTFLLYHVAQNSQWERPQPVPFDQGDPNNQPKPKPKPKHGHTNEAHEPQSPVAGHGGTVAQPTPKKEQTIKIPQLKTSNEIKGGYGLPTSAPTGLNAAQHATSTDAAAGTATTATAQLPDGKLEKSHDTYNKGDTKVHEDDVVPASSTTIHWQKPTEWFPVSELILLPTGSPKAIHSVQFAFTKELPAAREKRELRLAKVKSEATRAWSGYKKFAWTHDELMPVSKGAKDPFCGWAATLVDSLDTLWIMGLKDEFDAAVEAVKAIDFTTSPRDDIPVFETVIRYLGGLLGAYDVSGGRKGGYNVLLDKAVELAEILMGVFDTPNRMPILYYHWSPAYHTSPKRAPTHSGVAEMGSLCMEFTRLAQLTGESKYYDAVARITNALDELQNREGATALPGIFPENLDASGCNKTATAMLTLDTSSTAAQKQADSASDLLDPPTGYKPSSARTNTSGTSSGMDIAADLEFQVSPGSQADGSAIPVAHELGKRAGDGVSGNLERNAAQQALQKQHEKLRENPAPISAQGLPVDWECVPQNLTAAGNGWESYSMGGSQDSTYEYFPKQYVLLGGLEPKYQAMYKKNVDAVKKYLLFRPMAEGDPDVLFAAKAFSSDGTDKKLTFEYEVTHLSCFLGGMFGLGGKIFGNPEDIEIGKKLAAGCVWAYDSMPTGVMPEYSMVLPCADIKDCHWNKTTWYTHLDSQSEYRTEQMSVYLEQKSEWEKKVQDIKTQDAARQASDKQEAARLAAEKQERQQEAKRKASDEAEGEGAGTGLKGGDGPSTPAHKRDLSTESKVDDISNISEGAATKKTNAAQQPLSDSGSEDDQKPVIDLNLPQEPVKPQTHEEYVAELIEAHHLPPGFIALKDERYILRPEAIESVWYMYRITGDPSWQEIGWRMFEAIIKLTQTDVGHSAVNGVASTEAAAAKADSMESFWLAETLKYFYLLFATPDTISLDEWVLNTEAHPFKRPS</sequence>
<dbReference type="GeneID" id="85328902"/>
<dbReference type="GO" id="GO:0005975">
    <property type="term" value="P:carbohydrate metabolic process"/>
    <property type="evidence" value="ECO:0007669"/>
    <property type="project" value="InterPro"/>
</dbReference>
<dbReference type="AlphaFoldDB" id="A0AA40DV72"/>
<dbReference type="PANTHER" id="PTHR11742:SF103">
    <property type="entry name" value="ENDOPLASMIC RETICULUM MANNOSIDASE MNL2-RELATED"/>
    <property type="match status" value="1"/>
</dbReference>
<feature type="active site" evidence="6">
    <location>
        <position position="569"/>
    </location>
</feature>
<evidence type="ECO:0000256" key="9">
    <source>
        <dbReference type="RuleBase" id="RU361193"/>
    </source>
</evidence>
<evidence type="ECO:0000313" key="11">
    <source>
        <dbReference type="EMBL" id="KAK0712968.1"/>
    </source>
</evidence>
<comment type="similarity">
    <text evidence="3 9">Belongs to the glycosyl hydrolase 47 family.</text>
</comment>
<feature type="region of interest" description="Disordered" evidence="10">
    <location>
        <begin position="32"/>
        <end position="141"/>
    </location>
</feature>
<comment type="cofactor">
    <cofactor evidence="1 7">
        <name>Ca(2+)</name>
        <dbReference type="ChEBI" id="CHEBI:29108"/>
    </cofactor>
</comment>
<dbReference type="GO" id="GO:0005509">
    <property type="term" value="F:calcium ion binding"/>
    <property type="evidence" value="ECO:0007669"/>
    <property type="project" value="InterPro"/>
</dbReference>
<dbReference type="GO" id="GO:0016020">
    <property type="term" value="C:membrane"/>
    <property type="evidence" value="ECO:0007669"/>
    <property type="project" value="InterPro"/>
</dbReference>
<evidence type="ECO:0000256" key="10">
    <source>
        <dbReference type="SAM" id="MobiDB-lite"/>
    </source>
</evidence>
<dbReference type="GO" id="GO:0004571">
    <property type="term" value="F:mannosyl-oligosaccharide 1,2-alpha-mannosidase activity"/>
    <property type="evidence" value="ECO:0007669"/>
    <property type="project" value="InterPro"/>
</dbReference>
<dbReference type="InterPro" id="IPR036026">
    <property type="entry name" value="Seven-hairpin_glycosidases"/>
</dbReference>
<dbReference type="Proteomes" id="UP001172101">
    <property type="component" value="Unassembled WGS sequence"/>
</dbReference>
<feature type="binding site" evidence="7">
    <location>
        <position position="972"/>
    </location>
    <ligand>
        <name>Ca(2+)</name>
        <dbReference type="ChEBI" id="CHEBI:29108"/>
    </ligand>
</feature>
<dbReference type="Pfam" id="PF01532">
    <property type="entry name" value="Glyco_hydro_47"/>
    <property type="match status" value="1"/>
</dbReference>
<feature type="region of interest" description="Disordered" evidence="10">
    <location>
        <begin position="742"/>
        <end position="839"/>
    </location>
</feature>
<feature type="active site" description="Proton donor" evidence="6">
    <location>
        <position position="686"/>
    </location>
</feature>
<evidence type="ECO:0000256" key="1">
    <source>
        <dbReference type="ARBA" id="ARBA00001913"/>
    </source>
</evidence>
<keyword evidence="5 8" id="KW-1015">Disulfide bond</keyword>
<feature type="active site" evidence="6">
    <location>
        <position position="884"/>
    </location>
</feature>
<dbReference type="GO" id="GO:0036503">
    <property type="term" value="P:ERAD pathway"/>
    <property type="evidence" value="ECO:0007669"/>
    <property type="project" value="UniProtKB-ARBA"/>
</dbReference>
<gene>
    <name evidence="11" type="ORF">B0T26DRAFT_753140</name>
</gene>
<evidence type="ECO:0000256" key="6">
    <source>
        <dbReference type="PIRSR" id="PIRSR601382-1"/>
    </source>
</evidence>
<protein>
    <recommendedName>
        <fullName evidence="9">alpha-1,2-Mannosidase</fullName>
        <ecNumber evidence="9">3.2.1.-</ecNumber>
    </recommendedName>
</protein>
<dbReference type="InterPro" id="IPR012341">
    <property type="entry name" value="6hp_glycosidase-like_sf"/>
</dbReference>
<evidence type="ECO:0000256" key="3">
    <source>
        <dbReference type="ARBA" id="ARBA00007658"/>
    </source>
</evidence>
<evidence type="ECO:0000256" key="2">
    <source>
        <dbReference type="ARBA" id="ARBA00004922"/>
    </source>
</evidence>
<comment type="caution">
    <text evidence="11">The sequence shown here is derived from an EMBL/GenBank/DDBJ whole genome shotgun (WGS) entry which is preliminary data.</text>
</comment>
<dbReference type="RefSeq" id="XP_060294291.1">
    <property type="nucleotide sequence ID" value="XM_060445632.1"/>
</dbReference>
<dbReference type="InterPro" id="IPR001382">
    <property type="entry name" value="Glyco_hydro_47"/>
</dbReference>
<feature type="compositionally biased region" description="Polar residues" evidence="10">
    <location>
        <begin position="818"/>
        <end position="830"/>
    </location>
</feature>
<accession>A0AA40DV72</accession>
<evidence type="ECO:0000256" key="8">
    <source>
        <dbReference type="PIRSR" id="PIRSR601382-3"/>
    </source>
</evidence>
<comment type="pathway">
    <text evidence="2">Protein modification; protein glycosylation.</text>
</comment>
<dbReference type="EMBL" id="JAUIRO010000005">
    <property type="protein sequence ID" value="KAK0712968.1"/>
    <property type="molecule type" value="Genomic_DNA"/>
</dbReference>
<feature type="active site" description="Proton donor" evidence="6">
    <location>
        <position position="295"/>
    </location>
</feature>
<keyword evidence="12" id="KW-1185">Reference proteome</keyword>
<keyword evidence="4 9" id="KW-0378">Hydrolase</keyword>
<dbReference type="PRINTS" id="PR00747">
    <property type="entry name" value="GLYHDRLASE47"/>
</dbReference>
<feature type="compositionally biased region" description="Basic and acidic residues" evidence="10">
    <location>
        <begin position="742"/>
        <end position="773"/>
    </location>
</feature>
<keyword evidence="7" id="KW-0479">Metal-binding</keyword>
<dbReference type="Gene3D" id="1.50.10.10">
    <property type="match status" value="3"/>
</dbReference>
<name>A0AA40DV72_9PEZI</name>
<feature type="compositionally biased region" description="Polar residues" evidence="10">
    <location>
        <begin position="462"/>
        <end position="473"/>
    </location>
</feature>
<reference evidence="11" key="1">
    <citation type="submission" date="2023-06" db="EMBL/GenBank/DDBJ databases">
        <title>Genome-scale phylogeny and comparative genomics of the fungal order Sordariales.</title>
        <authorList>
            <consortium name="Lawrence Berkeley National Laboratory"/>
            <person name="Hensen N."/>
            <person name="Bonometti L."/>
            <person name="Westerberg I."/>
            <person name="Brannstrom I.O."/>
            <person name="Guillou S."/>
            <person name="Cros-Aarteil S."/>
            <person name="Calhoun S."/>
            <person name="Haridas S."/>
            <person name="Kuo A."/>
            <person name="Mondo S."/>
            <person name="Pangilinan J."/>
            <person name="Riley R."/>
            <person name="LaButti K."/>
            <person name="Andreopoulos B."/>
            <person name="Lipzen A."/>
            <person name="Chen C."/>
            <person name="Yanf M."/>
            <person name="Daum C."/>
            <person name="Ng V."/>
            <person name="Clum A."/>
            <person name="Steindorff A."/>
            <person name="Ohm R."/>
            <person name="Martin F."/>
            <person name="Silar P."/>
            <person name="Natvig D."/>
            <person name="Lalanne C."/>
            <person name="Gautier V."/>
            <person name="Ament-velasquez S.L."/>
            <person name="Kruys A."/>
            <person name="Hutchinson M.I."/>
            <person name="Powell A.J."/>
            <person name="Barry K."/>
            <person name="Miller A.N."/>
            <person name="Grigoriev I.V."/>
            <person name="Debuchy R."/>
            <person name="Gladieux P."/>
            <person name="Thoren M.H."/>
            <person name="Johannesson H."/>
        </authorList>
    </citation>
    <scope>NUCLEOTIDE SEQUENCE</scope>
    <source>
        <strain evidence="11">SMH2392-1A</strain>
    </source>
</reference>
<evidence type="ECO:0000256" key="5">
    <source>
        <dbReference type="ARBA" id="ARBA00023157"/>
    </source>
</evidence>
<feature type="compositionally biased region" description="Basic and acidic residues" evidence="10">
    <location>
        <begin position="795"/>
        <end position="807"/>
    </location>
</feature>
<dbReference type="PANTHER" id="PTHR11742">
    <property type="entry name" value="MANNOSYL-OLIGOSACCHARIDE ALPHA-1,2-MANNOSIDASE-RELATED"/>
    <property type="match status" value="1"/>
</dbReference>
<feature type="compositionally biased region" description="Low complexity" evidence="10">
    <location>
        <begin position="113"/>
        <end position="132"/>
    </location>
</feature>
<evidence type="ECO:0000256" key="4">
    <source>
        <dbReference type="ARBA" id="ARBA00022801"/>
    </source>
</evidence>
<dbReference type="InterPro" id="IPR050749">
    <property type="entry name" value="Glycosyl_Hydrolase_47"/>
</dbReference>
<proteinExistence type="inferred from homology"/>
<feature type="disulfide bond" evidence="8">
    <location>
        <begin position="643"/>
        <end position="672"/>
    </location>
</feature>
<feature type="compositionally biased region" description="Gly residues" evidence="10">
    <location>
        <begin position="778"/>
        <end position="789"/>
    </location>
</feature>